<name>A0AAD1SSX2_PELCU</name>
<accession>A0AAD1SSX2</accession>
<dbReference type="EMBL" id="OW240919">
    <property type="protein sequence ID" value="CAH2311246.1"/>
    <property type="molecule type" value="Genomic_DNA"/>
</dbReference>
<keyword evidence="2" id="KW-1185">Reference proteome</keyword>
<proteinExistence type="predicted"/>
<reference evidence="1" key="1">
    <citation type="submission" date="2022-03" db="EMBL/GenBank/DDBJ databases">
        <authorList>
            <person name="Alioto T."/>
            <person name="Alioto T."/>
            <person name="Gomez Garrido J."/>
        </authorList>
    </citation>
    <scope>NUCLEOTIDE SEQUENCE</scope>
</reference>
<dbReference type="Proteomes" id="UP001295444">
    <property type="component" value="Chromosome 08"/>
</dbReference>
<protein>
    <submittedName>
        <fullName evidence="1">Uncharacterized protein</fullName>
    </submittedName>
</protein>
<evidence type="ECO:0000313" key="2">
    <source>
        <dbReference type="Proteomes" id="UP001295444"/>
    </source>
</evidence>
<sequence length="99" mass="10927">MSALNPSTINTKVHSGMPCHHLIVTCQTGFCVQPDAATPPVSPYISCCRSVHRSSLPRPPAALQEYMDKMNLTSKVFIPTFYSLHVQSQDYRCATLDDA</sequence>
<organism evidence="1 2">
    <name type="scientific">Pelobates cultripes</name>
    <name type="common">Western spadefoot toad</name>
    <dbReference type="NCBI Taxonomy" id="61616"/>
    <lineage>
        <taxon>Eukaryota</taxon>
        <taxon>Metazoa</taxon>
        <taxon>Chordata</taxon>
        <taxon>Craniata</taxon>
        <taxon>Vertebrata</taxon>
        <taxon>Euteleostomi</taxon>
        <taxon>Amphibia</taxon>
        <taxon>Batrachia</taxon>
        <taxon>Anura</taxon>
        <taxon>Pelobatoidea</taxon>
        <taxon>Pelobatidae</taxon>
        <taxon>Pelobates</taxon>
    </lineage>
</organism>
<gene>
    <name evidence="1" type="ORF">PECUL_23A045237</name>
</gene>
<evidence type="ECO:0000313" key="1">
    <source>
        <dbReference type="EMBL" id="CAH2311246.1"/>
    </source>
</evidence>
<dbReference type="AlphaFoldDB" id="A0AAD1SSX2"/>